<feature type="modified residue" description="4-aspartylphosphate" evidence="2">
    <location>
        <position position="124"/>
    </location>
</feature>
<evidence type="ECO:0000313" key="4">
    <source>
        <dbReference type="EMBL" id="XDT70997.1"/>
    </source>
</evidence>
<dbReference type="PANTHER" id="PTHR44591">
    <property type="entry name" value="STRESS RESPONSE REGULATOR PROTEIN 1"/>
    <property type="match status" value="1"/>
</dbReference>
<reference evidence="4" key="1">
    <citation type="submission" date="2024-05" db="EMBL/GenBank/DDBJ databases">
        <title>Genome sequencing of novel strain.</title>
        <authorList>
            <person name="Ganbat D."/>
            <person name="Ganbat S."/>
            <person name="Lee S.-J."/>
        </authorList>
    </citation>
    <scope>NUCLEOTIDE SEQUENCE</scope>
    <source>
        <strain evidence="4">SMD15-11</strain>
    </source>
</reference>
<keyword evidence="1 2" id="KW-0597">Phosphoprotein</keyword>
<feature type="domain" description="Response regulatory" evidence="3">
    <location>
        <begin position="75"/>
        <end position="190"/>
    </location>
</feature>
<dbReference type="SUPFAM" id="SSF46955">
    <property type="entry name" value="Putative DNA-binding domain"/>
    <property type="match status" value="1"/>
</dbReference>
<name>A0AB39USU3_9GAMM</name>
<dbReference type="InterPro" id="IPR009061">
    <property type="entry name" value="DNA-bd_dom_put_sf"/>
</dbReference>
<dbReference type="InterPro" id="IPR011006">
    <property type="entry name" value="CheY-like_superfamily"/>
</dbReference>
<evidence type="ECO:0000259" key="3">
    <source>
        <dbReference type="PROSITE" id="PS50110"/>
    </source>
</evidence>
<dbReference type="SUPFAM" id="SSF52172">
    <property type="entry name" value="CheY-like"/>
    <property type="match status" value="1"/>
</dbReference>
<evidence type="ECO:0000256" key="1">
    <source>
        <dbReference type="ARBA" id="ARBA00022553"/>
    </source>
</evidence>
<dbReference type="NCBIfam" id="TIGR01764">
    <property type="entry name" value="excise"/>
    <property type="match status" value="1"/>
</dbReference>
<dbReference type="GO" id="GO:0003677">
    <property type="term" value="F:DNA binding"/>
    <property type="evidence" value="ECO:0007669"/>
    <property type="project" value="InterPro"/>
</dbReference>
<dbReference type="RefSeq" id="WP_369600038.1">
    <property type="nucleotide sequence ID" value="NZ_CP154858.1"/>
</dbReference>
<organism evidence="4">
    <name type="scientific">Thermohahella caldifontis</name>
    <dbReference type="NCBI Taxonomy" id="3142973"/>
    <lineage>
        <taxon>Bacteria</taxon>
        <taxon>Pseudomonadati</taxon>
        <taxon>Pseudomonadota</taxon>
        <taxon>Gammaproteobacteria</taxon>
        <taxon>Oceanospirillales</taxon>
        <taxon>Hahellaceae</taxon>
        <taxon>Thermohahella</taxon>
    </lineage>
</organism>
<dbReference type="Pfam" id="PF00072">
    <property type="entry name" value="Response_reg"/>
    <property type="match status" value="1"/>
</dbReference>
<dbReference type="InterPro" id="IPR050595">
    <property type="entry name" value="Bact_response_regulator"/>
</dbReference>
<dbReference type="PROSITE" id="PS50110">
    <property type="entry name" value="RESPONSE_REGULATORY"/>
    <property type="match status" value="1"/>
</dbReference>
<dbReference type="AlphaFoldDB" id="A0AB39USU3"/>
<dbReference type="SMART" id="SM00448">
    <property type="entry name" value="REC"/>
    <property type="match status" value="1"/>
</dbReference>
<dbReference type="InterPro" id="IPR010093">
    <property type="entry name" value="SinI_DNA-bd"/>
</dbReference>
<dbReference type="InterPro" id="IPR041657">
    <property type="entry name" value="HTH_17"/>
</dbReference>
<evidence type="ECO:0000256" key="2">
    <source>
        <dbReference type="PROSITE-ProRule" id="PRU00169"/>
    </source>
</evidence>
<dbReference type="GO" id="GO:0000160">
    <property type="term" value="P:phosphorelay signal transduction system"/>
    <property type="evidence" value="ECO:0007669"/>
    <property type="project" value="InterPro"/>
</dbReference>
<dbReference type="KEGG" id="tcd:AAIA72_09245"/>
<dbReference type="Gene3D" id="3.40.50.2300">
    <property type="match status" value="1"/>
</dbReference>
<dbReference type="PANTHER" id="PTHR44591:SF3">
    <property type="entry name" value="RESPONSE REGULATORY DOMAIN-CONTAINING PROTEIN"/>
    <property type="match status" value="1"/>
</dbReference>
<accession>A0AB39USU3</accession>
<dbReference type="Pfam" id="PF12728">
    <property type="entry name" value="HTH_17"/>
    <property type="match status" value="1"/>
</dbReference>
<dbReference type="EMBL" id="CP154858">
    <property type="protein sequence ID" value="XDT70997.1"/>
    <property type="molecule type" value="Genomic_DNA"/>
</dbReference>
<protein>
    <submittedName>
        <fullName evidence="4">Response regulator</fullName>
    </submittedName>
</protein>
<sequence length="201" mass="22617">MKEALTTGEVAQYCGVSFRTVLRWIERGYLRAFQLPGRGDNRIEVREFVRFLKEHDMPVPEAFADLALADHDTRRILIVDDDLSMANAIRRCLKRLDHDIRIACDGFEAGVQLAGFMPHLLILDLAMPGMDGYQVLEFIRTEPQFARTRILVLSGMSQAHLDEALERGADRVMAKPFDNDALEEAVVALLMAEDSPEQGAS</sequence>
<proteinExistence type="predicted"/>
<gene>
    <name evidence="4" type="ORF">AAIA72_09245</name>
</gene>
<dbReference type="InterPro" id="IPR001789">
    <property type="entry name" value="Sig_transdc_resp-reg_receiver"/>
</dbReference>